<keyword evidence="2" id="KW-1185">Reference proteome</keyword>
<evidence type="ECO:0000256" key="1">
    <source>
        <dbReference type="SAM" id="SignalP"/>
    </source>
</evidence>
<dbReference type="WBParaSite" id="EEL_0000758501-mRNA-1">
    <property type="protein sequence ID" value="EEL_0000758501-mRNA-1"/>
    <property type="gene ID" value="EEL_0000758501"/>
</dbReference>
<feature type="signal peptide" evidence="1">
    <location>
        <begin position="1"/>
        <end position="20"/>
    </location>
</feature>
<protein>
    <submittedName>
        <fullName evidence="3">Uncharacterized protein</fullName>
    </submittedName>
</protein>
<evidence type="ECO:0000313" key="2">
    <source>
        <dbReference type="Proteomes" id="UP000050640"/>
    </source>
</evidence>
<accession>A0A0R3RZ44</accession>
<dbReference type="Proteomes" id="UP000050640">
    <property type="component" value="Unplaced"/>
</dbReference>
<name>A0A0R3RZ44_9BILA</name>
<dbReference type="AlphaFoldDB" id="A0A0R3RZ44"/>
<proteinExistence type="predicted"/>
<reference evidence="3" key="1">
    <citation type="submission" date="2017-02" db="UniProtKB">
        <authorList>
            <consortium name="WormBaseParasite"/>
        </authorList>
    </citation>
    <scope>IDENTIFICATION</scope>
</reference>
<evidence type="ECO:0000313" key="3">
    <source>
        <dbReference type="WBParaSite" id="EEL_0000758501-mRNA-1"/>
    </source>
</evidence>
<keyword evidence="1" id="KW-0732">Signal</keyword>
<organism evidence="2 3">
    <name type="scientific">Elaeophora elaphi</name>
    <dbReference type="NCBI Taxonomy" id="1147741"/>
    <lineage>
        <taxon>Eukaryota</taxon>
        <taxon>Metazoa</taxon>
        <taxon>Ecdysozoa</taxon>
        <taxon>Nematoda</taxon>
        <taxon>Chromadorea</taxon>
        <taxon>Rhabditida</taxon>
        <taxon>Spirurina</taxon>
        <taxon>Spiruromorpha</taxon>
        <taxon>Filarioidea</taxon>
        <taxon>Onchocercidae</taxon>
        <taxon>Elaeophora</taxon>
    </lineage>
</organism>
<feature type="chain" id="PRO_5006447900" evidence="1">
    <location>
        <begin position="21"/>
        <end position="126"/>
    </location>
</feature>
<sequence length="126" mass="13614">MFPYVLSILLMFAISKSSTAQFIAPYGAFGTFPAPGLLNPYLSPMGGLGMALGYDPMLMSNMGMNLFGNPYLTNPYFPFAFTNNGNSFAGYGAQKFGPSIYSRKRLIPGFGCLNRSGCGIGFQKKE</sequence>